<dbReference type="Gene3D" id="3.30.450.40">
    <property type="match status" value="1"/>
</dbReference>
<dbReference type="InterPro" id="IPR005471">
    <property type="entry name" value="Tscrpt_reg_IclR_N"/>
</dbReference>
<dbReference type="PROSITE" id="PS51078">
    <property type="entry name" value="ICLR_ED"/>
    <property type="match status" value="1"/>
</dbReference>
<gene>
    <name evidence="7" type="ORF">VK792_12750</name>
</gene>
<feature type="domain" description="IclR-ED" evidence="6">
    <location>
        <begin position="89"/>
        <end position="272"/>
    </location>
</feature>
<evidence type="ECO:0000313" key="7">
    <source>
        <dbReference type="EMBL" id="MEC3862155.1"/>
    </source>
</evidence>
<name>A0ABU6HI65_9RHOB</name>
<organism evidence="7 8">
    <name type="scientific">Mesobacterium hydrothermale</name>
    <dbReference type="NCBI Taxonomy" id="3111907"/>
    <lineage>
        <taxon>Bacteria</taxon>
        <taxon>Pseudomonadati</taxon>
        <taxon>Pseudomonadota</taxon>
        <taxon>Alphaproteobacteria</taxon>
        <taxon>Rhodobacterales</taxon>
        <taxon>Roseobacteraceae</taxon>
        <taxon>Mesobacterium</taxon>
    </lineage>
</organism>
<feature type="domain" description="HTH iclR-type" evidence="5">
    <location>
        <begin position="27"/>
        <end position="88"/>
    </location>
</feature>
<dbReference type="Pfam" id="PF01614">
    <property type="entry name" value="IclR_C"/>
    <property type="match status" value="1"/>
</dbReference>
<protein>
    <submittedName>
        <fullName evidence="7">IclR family transcriptional regulator</fullName>
    </submittedName>
</protein>
<keyword evidence="3" id="KW-0804">Transcription</keyword>
<dbReference type="PROSITE" id="PS51077">
    <property type="entry name" value="HTH_ICLR"/>
    <property type="match status" value="1"/>
</dbReference>
<keyword evidence="8" id="KW-1185">Reference proteome</keyword>
<dbReference type="InterPro" id="IPR029016">
    <property type="entry name" value="GAF-like_dom_sf"/>
</dbReference>
<dbReference type="NCBIfam" id="NF045644">
    <property type="entry name" value="TransRegBhcR"/>
    <property type="match status" value="1"/>
</dbReference>
<dbReference type="EMBL" id="JAYLLH010000018">
    <property type="protein sequence ID" value="MEC3862155.1"/>
    <property type="molecule type" value="Genomic_DNA"/>
</dbReference>
<reference evidence="7 8" key="1">
    <citation type="submission" date="2024-01" db="EMBL/GenBank/DDBJ databases">
        <title>Mesobacterium rodlantinim sp. nov., isolated from shallow sea hydrothermal systems off Kueishantao Island.</title>
        <authorList>
            <person name="Su Z."/>
            <person name="Tang K."/>
        </authorList>
    </citation>
    <scope>NUCLEOTIDE SEQUENCE [LARGE SCALE GENOMIC DNA]</scope>
    <source>
        <strain evidence="7 8">TK19101</strain>
    </source>
</reference>
<dbReference type="InterPro" id="IPR054844">
    <property type="entry name" value="TransRegBhcR"/>
</dbReference>
<evidence type="ECO:0000256" key="3">
    <source>
        <dbReference type="ARBA" id="ARBA00023163"/>
    </source>
</evidence>
<evidence type="ECO:0000259" key="5">
    <source>
        <dbReference type="PROSITE" id="PS51077"/>
    </source>
</evidence>
<evidence type="ECO:0000313" key="8">
    <source>
        <dbReference type="Proteomes" id="UP001348149"/>
    </source>
</evidence>
<dbReference type="Pfam" id="PF09339">
    <property type="entry name" value="HTH_IclR"/>
    <property type="match status" value="1"/>
</dbReference>
<keyword evidence="1" id="KW-0805">Transcription regulation</keyword>
<feature type="region of interest" description="Disordered" evidence="4">
    <location>
        <begin position="1"/>
        <end position="23"/>
    </location>
</feature>
<dbReference type="Gene3D" id="1.10.10.10">
    <property type="entry name" value="Winged helix-like DNA-binding domain superfamily/Winged helix DNA-binding domain"/>
    <property type="match status" value="1"/>
</dbReference>
<dbReference type="SUPFAM" id="SSF46785">
    <property type="entry name" value="Winged helix' DNA-binding domain"/>
    <property type="match status" value="1"/>
</dbReference>
<dbReference type="InterPro" id="IPR014757">
    <property type="entry name" value="Tscrpt_reg_IclR_C"/>
</dbReference>
<evidence type="ECO:0000259" key="6">
    <source>
        <dbReference type="PROSITE" id="PS51078"/>
    </source>
</evidence>
<evidence type="ECO:0000256" key="1">
    <source>
        <dbReference type="ARBA" id="ARBA00023015"/>
    </source>
</evidence>
<dbReference type="SUPFAM" id="SSF55781">
    <property type="entry name" value="GAF domain-like"/>
    <property type="match status" value="1"/>
</dbReference>
<dbReference type="RefSeq" id="WP_326297894.1">
    <property type="nucleotide sequence ID" value="NZ_JAYLLH010000018.1"/>
</dbReference>
<proteinExistence type="predicted"/>
<dbReference type="InterPro" id="IPR036390">
    <property type="entry name" value="WH_DNA-bd_sf"/>
</dbReference>
<evidence type="ECO:0000256" key="2">
    <source>
        <dbReference type="ARBA" id="ARBA00023125"/>
    </source>
</evidence>
<sequence length="275" mass="29765">MSDKDNAERRARGRPRAWHDKTEQNTIKSLDRAMEVLEHLSEQSGATLSELAGDLDQSTATVYRVLVTLESRGIVEFDPEAQTWHVGSGAFVIGARFLRRTSLVDRARPVLRHLMEQTGETANLGIERDGQVLFMSQVETHENIRAFFPPGALSPMHSSGIGKAILAFLPESRVERIIDRHGLQRFTASTITTSAALMAELSVTRGRGYSIDAEEKNAGMRCIAAPIFDMHGEVVAGISISGPVSRMAEADTQPGAEAVMAAARLVTDGIGGSAP</sequence>
<feature type="compositionally biased region" description="Basic and acidic residues" evidence="4">
    <location>
        <begin position="1"/>
        <end position="10"/>
    </location>
</feature>
<evidence type="ECO:0000256" key="4">
    <source>
        <dbReference type="SAM" id="MobiDB-lite"/>
    </source>
</evidence>
<comment type="caution">
    <text evidence="7">The sequence shown here is derived from an EMBL/GenBank/DDBJ whole genome shotgun (WGS) entry which is preliminary data.</text>
</comment>
<keyword evidence="2" id="KW-0238">DNA-binding</keyword>
<dbReference type="InterPro" id="IPR050707">
    <property type="entry name" value="HTH_MetabolicPath_Reg"/>
</dbReference>
<accession>A0ABU6HI65</accession>
<dbReference type="PANTHER" id="PTHR30136">
    <property type="entry name" value="HELIX-TURN-HELIX TRANSCRIPTIONAL REGULATOR, ICLR FAMILY"/>
    <property type="match status" value="1"/>
</dbReference>
<dbReference type="InterPro" id="IPR036388">
    <property type="entry name" value="WH-like_DNA-bd_sf"/>
</dbReference>
<dbReference type="SMART" id="SM00346">
    <property type="entry name" value="HTH_ICLR"/>
    <property type="match status" value="1"/>
</dbReference>
<dbReference type="Proteomes" id="UP001348149">
    <property type="component" value="Unassembled WGS sequence"/>
</dbReference>
<dbReference type="PANTHER" id="PTHR30136:SF24">
    <property type="entry name" value="HTH-TYPE TRANSCRIPTIONAL REPRESSOR ALLR"/>
    <property type="match status" value="1"/>
</dbReference>